<dbReference type="EMBL" id="LECT01000015">
    <property type="protein sequence ID" value="KLU06474.1"/>
    <property type="molecule type" value="Genomic_DNA"/>
</dbReference>
<name>A0A0J1ELS5_RHOIS</name>
<dbReference type="Proteomes" id="UP000036367">
    <property type="component" value="Unassembled WGS sequence"/>
</dbReference>
<evidence type="ECO:0000313" key="2">
    <source>
        <dbReference type="Proteomes" id="UP000036367"/>
    </source>
</evidence>
<protein>
    <submittedName>
        <fullName evidence="1">Uncharacterized protein</fullName>
    </submittedName>
</protein>
<evidence type="ECO:0000313" key="1">
    <source>
        <dbReference type="EMBL" id="KLU06474.1"/>
    </source>
</evidence>
<dbReference type="AlphaFoldDB" id="A0A0J1ELS5"/>
<accession>A0A0J1ELS5</accession>
<dbReference type="PATRIC" id="fig|595434.4.peg.1606"/>
<proteinExistence type="predicted"/>
<organism evidence="1 2">
    <name type="scientific">Rhodopirellula islandica</name>
    <dbReference type="NCBI Taxonomy" id="595434"/>
    <lineage>
        <taxon>Bacteria</taxon>
        <taxon>Pseudomonadati</taxon>
        <taxon>Planctomycetota</taxon>
        <taxon>Planctomycetia</taxon>
        <taxon>Pirellulales</taxon>
        <taxon>Pirellulaceae</taxon>
        <taxon>Rhodopirellula</taxon>
    </lineage>
</organism>
<dbReference type="STRING" id="595434.RISK_001685"/>
<reference evidence="1" key="1">
    <citation type="submission" date="2015-05" db="EMBL/GenBank/DDBJ databases">
        <title>Permanent draft genome of Rhodopirellula islandicus K833.</title>
        <authorList>
            <person name="Kizina J."/>
            <person name="Richter M."/>
            <person name="Glockner F.O."/>
            <person name="Harder J."/>
        </authorList>
    </citation>
    <scope>NUCLEOTIDE SEQUENCE [LARGE SCALE GENOMIC DNA]</scope>
    <source>
        <strain evidence="1">K833</strain>
    </source>
</reference>
<comment type="caution">
    <text evidence="1">The sequence shown here is derived from an EMBL/GenBank/DDBJ whole genome shotgun (WGS) entry which is preliminary data.</text>
</comment>
<sequence length="43" mass="5052">MFVGRWISRNSVGCHLAKMAEFADPIHLIPFQSFHHRLTRETN</sequence>
<gene>
    <name evidence="1" type="ORF">RISK_001685</name>
</gene>
<keyword evidence="2" id="KW-1185">Reference proteome</keyword>